<keyword evidence="7 13" id="KW-0238">DNA-binding</keyword>
<dbReference type="AlphaFoldDB" id="A0A163RMJ6"/>
<name>A0A163RMJ6_9BACL</name>
<evidence type="ECO:0000256" key="2">
    <source>
        <dbReference type="ARBA" id="ARBA00022490"/>
    </source>
</evidence>
<dbReference type="GO" id="GO:0005829">
    <property type="term" value="C:cytosol"/>
    <property type="evidence" value="ECO:0007669"/>
    <property type="project" value="TreeGrafter"/>
</dbReference>
<comment type="subcellular location">
    <subcellularLocation>
        <location evidence="1">Cytoplasm</location>
    </subcellularLocation>
</comment>
<dbReference type="GO" id="GO:0000156">
    <property type="term" value="F:phosphorelay response regulator activity"/>
    <property type="evidence" value="ECO:0007669"/>
    <property type="project" value="TreeGrafter"/>
</dbReference>
<dbReference type="Pfam" id="PF00486">
    <property type="entry name" value="Trans_reg_C"/>
    <property type="match status" value="1"/>
</dbReference>
<protein>
    <recommendedName>
        <fullName evidence="11">Heme response regulator HssR</fullName>
    </recommendedName>
</protein>
<dbReference type="GO" id="GO:0000976">
    <property type="term" value="F:transcription cis-regulatory region binding"/>
    <property type="evidence" value="ECO:0007669"/>
    <property type="project" value="TreeGrafter"/>
</dbReference>
<feature type="modified residue" description="4-aspartylphosphate" evidence="12">
    <location>
        <position position="52"/>
    </location>
</feature>
<evidence type="ECO:0000259" key="15">
    <source>
        <dbReference type="PROSITE" id="PS51755"/>
    </source>
</evidence>
<evidence type="ECO:0000313" key="17">
    <source>
        <dbReference type="Proteomes" id="UP000076567"/>
    </source>
</evidence>
<dbReference type="PROSITE" id="PS50110">
    <property type="entry name" value="RESPONSE_REGULATORY"/>
    <property type="match status" value="1"/>
</dbReference>
<evidence type="ECO:0000256" key="5">
    <source>
        <dbReference type="ARBA" id="ARBA00023015"/>
    </source>
</evidence>
<feature type="domain" description="Response regulatory" evidence="14">
    <location>
        <begin position="3"/>
        <end position="116"/>
    </location>
</feature>
<sequence length="225" mass="26462">MTNILIVDDDSHILKLVDLHLSEAGYHVLQAQDGVEALDLLRKKKCDLAVVDVMMPYMDGYTLTKEIREMYDIPIILLTAKNQIEDKEQGYISGTDDYLVKPFEPKELLFRIKALLRRYDNQLDDFKICLGRTVINKKSYEVHIGDLTILLPLKEFELLYFFISNPMQVFTREQLIEHIWGLDYEGDERTVNVHVKRLRERFYKLTDDFQIKTVRGVGYLLEAKR</sequence>
<comment type="caution">
    <text evidence="16">The sequence shown here is derived from an EMBL/GenBank/DDBJ whole genome shotgun (WGS) entry which is preliminary data.</text>
</comment>
<accession>A0A163RMJ6</accession>
<evidence type="ECO:0000256" key="13">
    <source>
        <dbReference type="PROSITE-ProRule" id="PRU01091"/>
    </source>
</evidence>
<keyword evidence="8" id="KW-0010">Activator</keyword>
<dbReference type="Proteomes" id="UP000076567">
    <property type="component" value="Unassembled WGS sequence"/>
</dbReference>
<dbReference type="Gene3D" id="3.40.50.2300">
    <property type="match status" value="1"/>
</dbReference>
<evidence type="ECO:0000256" key="1">
    <source>
        <dbReference type="ARBA" id="ARBA00004496"/>
    </source>
</evidence>
<dbReference type="PROSITE" id="PS51755">
    <property type="entry name" value="OMPR_PHOB"/>
    <property type="match status" value="1"/>
</dbReference>
<dbReference type="InterPro" id="IPR001867">
    <property type="entry name" value="OmpR/PhoB-type_DNA-bd"/>
</dbReference>
<proteinExistence type="predicted"/>
<evidence type="ECO:0000256" key="12">
    <source>
        <dbReference type="PROSITE-ProRule" id="PRU00169"/>
    </source>
</evidence>
<feature type="domain" description="OmpR/PhoB-type" evidence="15">
    <location>
        <begin position="125"/>
        <end position="223"/>
    </location>
</feature>
<evidence type="ECO:0000313" key="16">
    <source>
        <dbReference type="EMBL" id="KZE67170.1"/>
    </source>
</evidence>
<dbReference type="EMBL" id="LRFC01000012">
    <property type="protein sequence ID" value="KZE67170.1"/>
    <property type="molecule type" value="Genomic_DNA"/>
</dbReference>
<dbReference type="PANTHER" id="PTHR48111:SF49">
    <property type="entry name" value="HEME RESPONSE REGULATOR HSSR"/>
    <property type="match status" value="1"/>
</dbReference>
<dbReference type="CDD" id="cd17574">
    <property type="entry name" value="REC_OmpR"/>
    <property type="match status" value="1"/>
</dbReference>
<dbReference type="SMART" id="SM00862">
    <property type="entry name" value="Trans_reg_C"/>
    <property type="match status" value="1"/>
</dbReference>
<dbReference type="GO" id="GO:0006355">
    <property type="term" value="P:regulation of DNA-templated transcription"/>
    <property type="evidence" value="ECO:0007669"/>
    <property type="project" value="InterPro"/>
</dbReference>
<keyword evidence="4" id="KW-0902">Two-component regulatory system</keyword>
<reference evidence="17" key="1">
    <citation type="submission" date="2016-01" db="EMBL/GenBank/DDBJ databases">
        <title>Draft genome of Chromobacterium sp. F49.</title>
        <authorList>
            <person name="Hong K.W."/>
        </authorList>
    </citation>
    <scope>NUCLEOTIDE SEQUENCE [LARGE SCALE GENOMIC DNA]</scope>
    <source>
        <strain evidence="17">P7IIIA</strain>
    </source>
</reference>
<dbReference type="InterPro" id="IPR036388">
    <property type="entry name" value="WH-like_DNA-bd_sf"/>
</dbReference>
<keyword evidence="17" id="KW-1185">Reference proteome</keyword>
<evidence type="ECO:0000256" key="3">
    <source>
        <dbReference type="ARBA" id="ARBA00022553"/>
    </source>
</evidence>
<dbReference type="Gene3D" id="1.10.10.10">
    <property type="entry name" value="Winged helix-like DNA-binding domain superfamily/Winged helix DNA-binding domain"/>
    <property type="match status" value="1"/>
</dbReference>
<dbReference type="CDD" id="cd00383">
    <property type="entry name" value="trans_reg_C"/>
    <property type="match status" value="1"/>
</dbReference>
<dbReference type="SMART" id="SM00448">
    <property type="entry name" value="REC"/>
    <property type="match status" value="1"/>
</dbReference>
<evidence type="ECO:0000256" key="7">
    <source>
        <dbReference type="ARBA" id="ARBA00023125"/>
    </source>
</evidence>
<comment type="function">
    <text evidence="10">Member of the two-component regulatory system HssS/HssR involved in intracellular heme homeostasis and tempering of staphylococcal virulence. Phosphorylated HssR binds to a direct repeat sequence within hrtAB promoter and activates the expression of hrtAB, an efflux pump, in response to extracellular heme, hemin, hemoglobin or blood.</text>
</comment>
<evidence type="ECO:0000256" key="8">
    <source>
        <dbReference type="ARBA" id="ARBA00023159"/>
    </source>
</evidence>
<dbReference type="FunFam" id="3.40.50.2300:FF:000001">
    <property type="entry name" value="DNA-binding response regulator PhoB"/>
    <property type="match status" value="1"/>
</dbReference>
<dbReference type="PANTHER" id="PTHR48111">
    <property type="entry name" value="REGULATOR OF RPOS"/>
    <property type="match status" value="1"/>
</dbReference>
<dbReference type="InterPro" id="IPR011006">
    <property type="entry name" value="CheY-like_superfamily"/>
</dbReference>
<dbReference type="SUPFAM" id="SSF52172">
    <property type="entry name" value="CheY-like"/>
    <property type="match status" value="1"/>
</dbReference>
<keyword evidence="5" id="KW-0805">Transcription regulation</keyword>
<evidence type="ECO:0000256" key="4">
    <source>
        <dbReference type="ARBA" id="ARBA00023012"/>
    </source>
</evidence>
<keyword evidence="3 12" id="KW-0597">Phosphoprotein</keyword>
<organism evidence="16 17">
    <name type="scientific">Fictibacillus phosphorivorans</name>
    <dbReference type="NCBI Taxonomy" id="1221500"/>
    <lineage>
        <taxon>Bacteria</taxon>
        <taxon>Bacillati</taxon>
        <taxon>Bacillota</taxon>
        <taxon>Bacilli</taxon>
        <taxon>Bacillales</taxon>
        <taxon>Fictibacillaceae</taxon>
        <taxon>Fictibacillus</taxon>
    </lineage>
</organism>
<keyword evidence="9" id="KW-0804">Transcription</keyword>
<keyword evidence="6" id="KW-0843">Virulence</keyword>
<feature type="DNA-binding region" description="OmpR/PhoB-type" evidence="13">
    <location>
        <begin position="125"/>
        <end position="223"/>
    </location>
</feature>
<evidence type="ECO:0000256" key="9">
    <source>
        <dbReference type="ARBA" id="ARBA00023163"/>
    </source>
</evidence>
<evidence type="ECO:0000259" key="14">
    <source>
        <dbReference type="PROSITE" id="PS50110"/>
    </source>
</evidence>
<gene>
    <name evidence="16" type="ORF">AWM68_04745</name>
</gene>
<dbReference type="OrthoDB" id="9790442at2"/>
<keyword evidence="2" id="KW-0963">Cytoplasm</keyword>
<dbReference type="SUPFAM" id="SSF46894">
    <property type="entry name" value="C-terminal effector domain of the bipartite response regulators"/>
    <property type="match status" value="1"/>
</dbReference>
<dbReference type="Pfam" id="PF00072">
    <property type="entry name" value="Response_reg"/>
    <property type="match status" value="1"/>
</dbReference>
<evidence type="ECO:0000256" key="6">
    <source>
        <dbReference type="ARBA" id="ARBA00023026"/>
    </source>
</evidence>
<evidence type="ECO:0000256" key="11">
    <source>
        <dbReference type="ARBA" id="ARBA00039976"/>
    </source>
</evidence>
<dbReference type="GO" id="GO:0032993">
    <property type="term" value="C:protein-DNA complex"/>
    <property type="evidence" value="ECO:0007669"/>
    <property type="project" value="TreeGrafter"/>
</dbReference>
<dbReference type="InterPro" id="IPR001789">
    <property type="entry name" value="Sig_transdc_resp-reg_receiver"/>
</dbReference>
<dbReference type="RefSeq" id="WP_066239885.1">
    <property type="nucleotide sequence ID" value="NZ_LRFC01000012.1"/>
</dbReference>
<evidence type="ECO:0000256" key="10">
    <source>
        <dbReference type="ARBA" id="ARBA00037471"/>
    </source>
</evidence>
<dbReference type="InterPro" id="IPR016032">
    <property type="entry name" value="Sig_transdc_resp-reg_C-effctor"/>
</dbReference>
<dbReference type="InterPro" id="IPR039420">
    <property type="entry name" value="WalR-like"/>
</dbReference>